<accession>A0A9L0SDV2</accession>
<keyword evidence="5" id="KW-0472">Membrane</keyword>
<evidence type="ECO:0000313" key="14">
    <source>
        <dbReference type="Ensembl" id="ENSECAP00000073080.1"/>
    </source>
</evidence>
<dbReference type="InterPro" id="IPR022775">
    <property type="entry name" value="AP_mu_sigma_su"/>
</dbReference>
<dbReference type="GO" id="GO:0005737">
    <property type="term" value="C:cytoplasm"/>
    <property type="evidence" value="ECO:0007669"/>
    <property type="project" value="UniProtKB-ARBA"/>
</dbReference>
<comment type="function">
    <text evidence="6">Component of the adaptor protein complex 4 (AP-4). Adaptor protein complexes are vesicle coat components involved both in vesicle formation and cargo selection. They control the vesicular transport of proteins in different trafficking pathways. AP-4 forms a non clathrin-associated coat on vesicles departing the trans-Golgi network (TGN) and may be involved in the targeting of proteins from the trans-Golgi network (TGN) to the endosomal-lysosomal system. It is also involved in protein sorting to the basolateral membrane in epithelial cells and the proper asymmetric localization of somatodendritic proteins in neurons. AP-4 is involved in the recognition and binding of tyrosine-based sorting signals found in the cytoplasmic part of cargos, but may also recognize other types of sorting signal.</text>
</comment>
<dbReference type="CDD" id="cd14832">
    <property type="entry name" value="AP4_sigma"/>
    <property type="match status" value="1"/>
</dbReference>
<dbReference type="FunFam" id="3.30.450.60:FF:000010">
    <property type="entry name" value="AP complex subunit sigma"/>
    <property type="match status" value="1"/>
</dbReference>
<dbReference type="Pfam" id="PF01217">
    <property type="entry name" value="Clat_adaptor_s"/>
    <property type="match status" value="1"/>
</dbReference>
<reference evidence="14" key="2">
    <citation type="submission" date="2025-08" db="UniProtKB">
        <authorList>
            <consortium name="Ensembl"/>
        </authorList>
    </citation>
    <scope>IDENTIFICATION</scope>
    <source>
        <strain evidence="14">Thoroughbred</strain>
    </source>
</reference>
<reference evidence="14" key="3">
    <citation type="submission" date="2025-09" db="UniProtKB">
        <authorList>
            <consortium name="Ensembl"/>
        </authorList>
    </citation>
    <scope>IDENTIFICATION</scope>
    <source>
        <strain evidence="14">Thoroughbred</strain>
    </source>
</reference>
<reference evidence="14 15" key="1">
    <citation type="journal article" date="2009" name="Science">
        <title>Genome sequence, comparative analysis, and population genetics of the domestic horse.</title>
        <authorList>
            <consortium name="Broad Institute Genome Sequencing Platform"/>
            <consortium name="Broad Institute Whole Genome Assembly Team"/>
            <person name="Wade C.M."/>
            <person name="Giulotto E."/>
            <person name="Sigurdsson S."/>
            <person name="Zoli M."/>
            <person name="Gnerre S."/>
            <person name="Imsland F."/>
            <person name="Lear T.L."/>
            <person name="Adelson D.L."/>
            <person name="Bailey E."/>
            <person name="Bellone R.R."/>
            <person name="Bloecker H."/>
            <person name="Distl O."/>
            <person name="Edgar R.C."/>
            <person name="Garber M."/>
            <person name="Leeb T."/>
            <person name="Mauceli E."/>
            <person name="MacLeod J.N."/>
            <person name="Penedo M.C.T."/>
            <person name="Raison J.M."/>
            <person name="Sharpe T."/>
            <person name="Vogel J."/>
            <person name="Andersson L."/>
            <person name="Antczak D.F."/>
            <person name="Biagi T."/>
            <person name="Binns M.M."/>
            <person name="Chowdhary B.P."/>
            <person name="Coleman S.J."/>
            <person name="Della Valle G."/>
            <person name="Fryc S."/>
            <person name="Guerin G."/>
            <person name="Hasegawa T."/>
            <person name="Hill E.W."/>
            <person name="Jurka J."/>
            <person name="Kiialainen A."/>
            <person name="Lindgren G."/>
            <person name="Liu J."/>
            <person name="Magnani E."/>
            <person name="Mickelson J.R."/>
            <person name="Murray J."/>
            <person name="Nergadze S.G."/>
            <person name="Onofrio R."/>
            <person name="Pedroni S."/>
            <person name="Piras M.F."/>
            <person name="Raudsepp T."/>
            <person name="Rocchi M."/>
            <person name="Roeed K.H."/>
            <person name="Ryder O.A."/>
            <person name="Searle S."/>
            <person name="Skow L."/>
            <person name="Swinburne J.E."/>
            <person name="Syvaenen A.C."/>
            <person name="Tozaki T."/>
            <person name="Valberg S.J."/>
            <person name="Vaudin M."/>
            <person name="White J.R."/>
            <person name="Zody M.C."/>
            <person name="Lander E.S."/>
            <person name="Lindblad-Toh K."/>
        </authorList>
    </citation>
    <scope>NUCLEOTIDE SEQUENCE [LARGE SCALE GENOMIC DNA]</scope>
    <source>
        <strain evidence="14 15">Thoroughbred</strain>
    </source>
</reference>
<gene>
    <name evidence="14" type="primary">AP4S1</name>
</gene>
<proteinExistence type="inferred from homology"/>
<evidence type="ECO:0000256" key="2">
    <source>
        <dbReference type="ARBA" id="ARBA00006972"/>
    </source>
</evidence>
<dbReference type="SUPFAM" id="SSF64356">
    <property type="entry name" value="SNARE-like"/>
    <property type="match status" value="1"/>
</dbReference>
<evidence type="ECO:0000256" key="4">
    <source>
        <dbReference type="ARBA" id="ARBA00022927"/>
    </source>
</evidence>
<dbReference type="GO" id="GO:0015031">
    <property type="term" value="P:protein transport"/>
    <property type="evidence" value="ECO:0007669"/>
    <property type="project" value="UniProtKB-KW"/>
</dbReference>
<comment type="subcellular location">
    <subcellularLocation>
        <location evidence="1">Endomembrane system</location>
        <topology evidence="1">Peripheral membrane protein</topology>
    </subcellularLocation>
</comment>
<protein>
    <recommendedName>
        <fullName evidence="8">AP-4 complex subunit sigma-1</fullName>
    </recommendedName>
    <alternativeName>
        <fullName evidence="12">AP-4 adaptor complex subunit sigma-1</fullName>
    </alternativeName>
    <alternativeName>
        <fullName evidence="10">Adaptor-related protein complex 4 subunit sigma-1</fullName>
    </alternativeName>
    <alternativeName>
        <fullName evidence="11">Sigma-1 subunit of AP-4</fullName>
    </alternativeName>
    <alternativeName>
        <fullName evidence="9">Sigma-4-adaptin</fullName>
    </alternativeName>
</protein>
<evidence type="ECO:0000256" key="7">
    <source>
        <dbReference type="ARBA" id="ARBA00062526"/>
    </source>
</evidence>
<evidence type="ECO:0000313" key="15">
    <source>
        <dbReference type="Proteomes" id="UP000002281"/>
    </source>
</evidence>
<evidence type="ECO:0000256" key="5">
    <source>
        <dbReference type="ARBA" id="ARBA00023136"/>
    </source>
</evidence>
<evidence type="ECO:0000256" key="8">
    <source>
        <dbReference type="ARBA" id="ARBA00072582"/>
    </source>
</evidence>
<comment type="subunit">
    <text evidence="7">Adaptor protein complex 4 (AP-4) is a heterotetramer composed of two large adaptins (epsilon-type subunit AP4E1 and beta-type subunit AP4B1), a medium adaptin (mu-type subunit AP4M1) and a small adaptin (sigma-type AP4S1).</text>
</comment>
<dbReference type="GO" id="GO:0012505">
    <property type="term" value="C:endomembrane system"/>
    <property type="evidence" value="ECO:0007669"/>
    <property type="project" value="UniProtKB-SubCell"/>
</dbReference>
<dbReference type="Proteomes" id="UP000002281">
    <property type="component" value="Chromosome 1"/>
</dbReference>
<evidence type="ECO:0000256" key="3">
    <source>
        <dbReference type="ARBA" id="ARBA00022448"/>
    </source>
</evidence>
<dbReference type="AlphaFoldDB" id="A0A9L0SDV2"/>
<sequence length="229" mass="26691">MKTSQVSRKPLCLVAALERSVAVKGLWQVFLSPCGGEKAEIRVLGHFHKPLEEQKFPLLHQSQLQPSLAITFELYLEKYWPGKKKMIKFFLMVNKQGQTRLSKYYEHVEINKRTLLETEVIKSCLSRSSEKCSFIEYKDFKLIYRQYAALFIVVGVNDTENEMAIYEFIHNFVEVLDEYFSRVSELDIMFNLDKVHIILDEMVLNGCIVETNRARILAPLLILDKMSES</sequence>
<keyword evidence="3" id="KW-0813">Transport</keyword>
<comment type="similarity">
    <text evidence="2">Belongs to the adaptor complexes small subunit family.</text>
</comment>
<dbReference type="PANTHER" id="PTHR11753">
    <property type="entry name" value="ADAPTOR COMPLEXES SMALL SUBUNIT FAMILY"/>
    <property type="match status" value="1"/>
</dbReference>
<keyword evidence="4" id="KW-0653">Protein transport</keyword>
<evidence type="ECO:0000259" key="13">
    <source>
        <dbReference type="Pfam" id="PF01217"/>
    </source>
</evidence>
<keyword evidence="15" id="KW-1185">Reference proteome</keyword>
<evidence type="ECO:0000256" key="11">
    <source>
        <dbReference type="ARBA" id="ARBA00083006"/>
    </source>
</evidence>
<evidence type="ECO:0000256" key="10">
    <source>
        <dbReference type="ARBA" id="ARBA00080250"/>
    </source>
</evidence>
<evidence type="ECO:0000256" key="12">
    <source>
        <dbReference type="ARBA" id="ARBA00084051"/>
    </source>
</evidence>
<evidence type="ECO:0000256" key="6">
    <source>
        <dbReference type="ARBA" id="ARBA00053594"/>
    </source>
</evidence>
<organism evidence="14 15">
    <name type="scientific">Equus caballus</name>
    <name type="common">Horse</name>
    <dbReference type="NCBI Taxonomy" id="9796"/>
    <lineage>
        <taxon>Eukaryota</taxon>
        <taxon>Metazoa</taxon>
        <taxon>Chordata</taxon>
        <taxon>Craniata</taxon>
        <taxon>Vertebrata</taxon>
        <taxon>Euteleostomi</taxon>
        <taxon>Mammalia</taxon>
        <taxon>Eutheria</taxon>
        <taxon>Laurasiatheria</taxon>
        <taxon>Perissodactyla</taxon>
        <taxon>Equidae</taxon>
        <taxon>Equus</taxon>
    </lineage>
</organism>
<dbReference type="Gene3D" id="3.30.450.60">
    <property type="match status" value="1"/>
</dbReference>
<evidence type="ECO:0000256" key="1">
    <source>
        <dbReference type="ARBA" id="ARBA00004184"/>
    </source>
</evidence>
<dbReference type="InterPro" id="IPR011012">
    <property type="entry name" value="Longin-like_dom_sf"/>
</dbReference>
<dbReference type="Ensembl" id="ENSECAT00000140260.1">
    <property type="protein sequence ID" value="ENSECAP00000073080.1"/>
    <property type="gene ID" value="ENSECAG00000021753.4"/>
</dbReference>
<dbReference type="InterPro" id="IPR016635">
    <property type="entry name" value="AP_complex_ssu"/>
</dbReference>
<dbReference type="GeneTree" id="ENSGT00970000193421"/>
<name>A0A9L0SDV2_HORSE</name>
<feature type="domain" description="AP complex mu/sigma subunit" evidence="13">
    <location>
        <begin position="86"/>
        <end position="226"/>
    </location>
</feature>
<evidence type="ECO:0000256" key="9">
    <source>
        <dbReference type="ARBA" id="ARBA00075503"/>
    </source>
</evidence>